<evidence type="ECO:0000256" key="5">
    <source>
        <dbReference type="PIRSR" id="PIRSR005700-1"/>
    </source>
</evidence>
<dbReference type="PANTHER" id="PTHR10363">
    <property type="entry name" value="BLEOMYCIN HYDROLASE"/>
    <property type="match status" value="1"/>
</dbReference>
<keyword evidence="2 4" id="KW-0378">Hydrolase</keyword>
<keyword evidence="1 4" id="KW-0645">Protease</keyword>
<dbReference type="GO" id="GO:0009636">
    <property type="term" value="P:response to toxic substance"/>
    <property type="evidence" value="ECO:0007669"/>
    <property type="project" value="TreeGrafter"/>
</dbReference>
<organism evidence="7 8">
    <name type="scientific">Filimonas effusa</name>
    <dbReference type="NCBI Taxonomy" id="2508721"/>
    <lineage>
        <taxon>Bacteria</taxon>
        <taxon>Pseudomonadati</taxon>
        <taxon>Bacteroidota</taxon>
        <taxon>Chitinophagia</taxon>
        <taxon>Chitinophagales</taxon>
        <taxon>Chitinophagaceae</taxon>
        <taxon>Filimonas</taxon>
    </lineage>
</organism>
<name>A0A4Q1D0Y1_9BACT</name>
<dbReference type="InterPro" id="IPR004134">
    <property type="entry name" value="Peptidase_C1B"/>
</dbReference>
<keyword evidence="8" id="KW-1185">Reference proteome</keyword>
<feature type="active site" evidence="5">
    <location>
        <position position="330"/>
    </location>
</feature>
<protein>
    <recommendedName>
        <fullName evidence="4">Aminopeptidase</fullName>
    </recommendedName>
</protein>
<dbReference type="GO" id="GO:0005737">
    <property type="term" value="C:cytoplasm"/>
    <property type="evidence" value="ECO:0007669"/>
    <property type="project" value="TreeGrafter"/>
</dbReference>
<feature type="active site" evidence="5">
    <location>
        <position position="62"/>
    </location>
</feature>
<dbReference type="GO" id="GO:0006508">
    <property type="term" value="P:proteolysis"/>
    <property type="evidence" value="ECO:0007669"/>
    <property type="project" value="UniProtKB-KW"/>
</dbReference>
<evidence type="ECO:0000313" key="7">
    <source>
        <dbReference type="EMBL" id="RXK80731.1"/>
    </source>
</evidence>
<gene>
    <name evidence="7" type="ORF">ESB13_21435</name>
</gene>
<accession>A0A4Q1D0Y1</accession>
<sequence>MNKKYLLLLALVPMSSGIWAQDNLVNSLNANKSDASKEKFNFTTVINIERTSVKNQGSSGTCWSYSGNSFLESEMIKAGKQPVDIAEIYTARCVYIEKAKNYVRMHGSLNWGDGGELHDVVNIYGQYGALPQSVYSGLNYGTSVNKFAEMQDVLKGMLDGVIKNANGKLTANWLPAFTAVLDSYLGKVPEQFQYNGKTYTPQSFAKEVIGLKASDYVELTSLQDKPFYQKVFLPVPDNWSFDYAYNVQMTELTDLIDNALKSGYSVGWATDVSEKYFSWANGVAYVPEKEFEAMTSIEKANIFNGPKPERVITPEARQEAFDNYTTQDDHGMQIVGLAKDQNGREYYIVKNSWGESNDYKGYLYVTKAFVQYKSTAILLNKNAITKDFRGKLGI</sequence>
<dbReference type="InterPro" id="IPR000169">
    <property type="entry name" value="Pept_cys_AS"/>
</dbReference>
<proteinExistence type="inferred from homology"/>
<keyword evidence="3 4" id="KW-0788">Thiol protease</keyword>
<reference evidence="7 8" key="1">
    <citation type="submission" date="2019-01" db="EMBL/GenBank/DDBJ databases">
        <title>Filimonas sp. strain TTM-71.</title>
        <authorList>
            <person name="Chen W.-M."/>
        </authorList>
    </citation>
    <scope>NUCLEOTIDE SEQUENCE [LARGE SCALE GENOMIC DNA]</scope>
    <source>
        <strain evidence="7 8">TTM-71</strain>
    </source>
</reference>
<evidence type="ECO:0000256" key="6">
    <source>
        <dbReference type="SAM" id="SignalP"/>
    </source>
</evidence>
<feature type="active site" evidence="5">
    <location>
        <position position="351"/>
    </location>
</feature>
<evidence type="ECO:0000256" key="2">
    <source>
        <dbReference type="ARBA" id="ARBA00022801"/>
    </source>
</evidence>
<evidence type="ECO:0000256" key="4">
    <source>
        <dbReference type="PIRNR" id="PIRNR005700"/>
    </source>
</evidence>
<dbReference type="InterPro" id="IPR038765">
    <property type="entry name" value="Papain-like_cys_pep_sf"/>
</dbReference>
<dbReference type="PANTHER" id="PTHR10363:SF2">
    <property type="entry name" value="BLEOMYCIN HYDROLASE"/>
    <property type="match status" value="1"/>
</dbReference>
<dbReference type="PIRSF" id="PIRSF005700">
    <property type="entry name" value="PepC"/>
    <property type="match status" value="1"/>
</dbReference>
<dbReference type="GO" id="GO:0070005">
    <property type="term" value="F:cysteine-type aminopeptidase activity"/>
    <property type="evidence" value="ECO:0007669"/>
    <property type="project" value="InterPro"/>
</dbReference>
<evidence type="ECO:0000313" key="8">
    <source>
        <dbReference type="Proteomes" id="UP000290545"/>
    </source>
</evidence>
<dbReference type="RefSeq" id="WP_129005758.1">
    <property type="nucleotide sequence ID" value="NZ_SDHZ01000005.1"/>
</dbReference>
<dbReference type="GO" id="GO:0043418">
    <property type="term" value="P:homocysteine catabolic process"/>
    <property type="evidence" value="ECO:0007669"/>
    <property type="project" value="TreeGrafter"/>
</dbReference>
<feature type="chain" id="PRO_5020719208" description="Aminopeptidase" evidence="6">
    <location>
        <begin position="21"/>
        <end position="394"/>
    </location>
</feature>
<dbReference type="Pfam" id="PF03051">
    <property type="entry name" value="Peptidase_C1_2"/>
    <property type="match status" value="1"/>
</dbReference>
<dbReference type="Gene3D" id="3.90.70.10">
    <property type="entry name" value="Cysteine proteinases"/>
    <property type="match status" value="1"/>
</dbReference>
<keyword evidence="4 7" id="KW-0031">Aminopeptidase</keyword>
<dbReference type="SUPFAM" id="SSF54001">
    <property type="entry name" value="Cysteine proteinases"/>
    <property type="match status" value="1"/>
</dbReference>
<comment type="similarity">
    <text evidence="4">Belongs to the peptidase C1 family.</text>
</comment>
<evidence type="ECO:0000256" key="1">
    <source>
        <dbReference type="ARBA" id="ARBA00022670"/>
    </source>
</evidence>
<comment type="caution">
    <text evidence="7">The sequence shown here is derived from an EMBL/GenBank/DDBJ whole genome shotgun (WGS) entry which is preliminary data.</text>
</comment>
<keyword evidence="6" id="KW-0732">Signal</keyword>
<dbReference type="PROSITE" id="PS00139">
    <property type="entry name" value="THIOL_PROTEASE_CYS"/>
    <property type="match status" value="1"/>
</dbReference>
<feature type="signal peptide" evidence="6">
    <location>
        <begin position="1"/>
        <end position="20"/>
    </location>
</feature>
<evidence type="ECO:0000256" key="3">
    <source>
        <dbReference type="ARBA" id="ARBA00022807"/>
    </source>
</evidence>
<dbReference type="AlphaFoldDB" id="A0A4Q1D0Y1"/>
<dbReference type="EMBL" id="SDHZ01000005">
    <property type="protein sequence ID" value="RXK80731.1"/>
    <property type="molecule type" value="Genomic_DNA"/>
</dbReference>
<dbReference type="OrthoDB" id="9814054at2"/>
<dbReference type="Proteomes" id="UP000290545">
    <property type="component" value="Unassembled WGS sequence"/>
</dbReference>